<dbReference type="Pfam" id="PF21154">
    <property type="entry name" value="RPN7_PSMD6_C"/>
    <property type="match status" value="1"/>
</dbReference>
<dbReference type="InterPro" id="IPR000717">
    <property type="entry name" value="PCI_dom"/>
</dbReference>
<keyword evidence="5" id="KW-0175">Coiled coil</keyword>
<protein>
    <recommendedName>
        <fullName evidence="4">26S proteasome regulatory subunit RPN7</fullName>
    </recommendedName>
</protein>
<evidence type="ECO:0000256" key="5">
    <source>
        <dbReference type="SAM" id="Coils"/>
    </source>
</evidence>
<accession>A0AAE0L530</accession>
<dbReference type="InterPro" id="IPR036390">
    <property type="entry name" value="WH_DNA-bd_sf"/>
</dbReference>
<evidence type="ECO:0000256" key="4">
    <source>
        <dbReference type="ARBA" id="ARBA00075096"/>
    </source>
</evidence>
<reference evidence="7 8" key="1">
    <citation type="journal article" date="2015" name="Genome Biol. Evol.">
        <title>Comparative Genomics of a Bacterivorous Green Alga Reveals Evolutionary Causalities and Consequences of Phago-Mixotrophic Mode of Nutrition.</title>
        <authorList>
            <person name="Burns J.A."/>
            <person name="Paasch A."/>
            <person name="Narechania A."/>
            <person name="Kim E."/>
        </authorList>
    </citation>
    <scope>NUCLEOTIDE SEQUENCE [LARGE SCALE GENOMIC DNA]</scope>
    <source>
        <strain evidence="7 8">PLY_AMNH</strain>
    </source>
</reference>
<dbReference type="InterPro" id="IPR049549">
    <property type="entry name" value="RPN7_PSMD6_C"/>
</dbReference>
<evidence type="ECO:0000313" key="8">
    <source>
        <dbReference type="Proteomes" id="UP001190700"/>
    </source>
</evidence>
<dbReference type="GO" id="GO:0000502">
    <property type="term" value="C:proteasome complex"/>
    <property type="evidence" value="ECO:0007669"/>
    <property type="project" value="UniProtKB-KW"/>
</dbReference>
<dbReference type="InterPro" id="IPR045135">
    <property type="entry name" value="Rpn7_N"/>
</dbReference>
<evidence type="ECO:0000256" key="1">
    <source>
        <dbReference type="ARBA" id="ARBA00002187"/>
    </source>
</evidence>
<dbReference type="SMART" id="SM00088">
    <property type="entry name" value="PINT"/>
    <property type="match status" value="1"/>
</dbReference>
<dbReference type="AlphaFoldDB" id="A0AAE0L530"/>
<dbReference type="PANTHER" id="PTHR14145">
    <property type="entry name" value="26S PROTESOME SUBUNIT 6"/>
    <property type="match status" value="1"/>
</dbReference>
<dbReference type="PROSITE" id="PS50250">
    <property type="entry name" value="PCI"/>
    <property type="match status" value="1"/>
</dbReference>
<dbReference type="EMBL" id="LGRX02009136">
    <property type="protein sequence ID" value="KAK3272132.1"/>
    <property type="molecule type" value="Genomic_DNA"/>
</dbReference>
<keyword evidence="3 7" id="KW-0647">Proteasome</keyword>
<proteinExistence type="inferred from homology"/>
<comment type="similarity">
    <text evidence="2">Belongs to the proteasome subunit S10 family.</text>
</comment>
<dbReference type="GO" id="GO:0043161">
    <property type="term" value="P:proteasome-mediated ubiquitin-dependent protein catabolic process"/>
    <property type="evidence" value="ECO:0007669"/>
    <property type="project" value="TreeGrafter"/>
</dbReference>
<comment type="caution">
    <text evidence="7">The sequence shown here is derived from an EMBL/GenBank/DDBJ whole genome shotgun (WGS) entry which is preliminary data.</text>
</comment>
<evidence type="ECO:0000256" key="3">
    <source>
        <dbReference type="ARBA" id="ARBA00022942"/>
    </source>
</evidence>
<dbReference type="InterPro" id="IPR019585">
    <property type="entry name" value="Rpn7/CSN1"/>
</dbReference>
<dbReference type="Pfam" id="PF01399">
    <property type="entry name" value="PCI"/>
    <property type="match status" value="1"/>
</dbReference>
<evidence type="ECO:0000256" key="2">
    <source>
        <dbReference type="ARBA" id="ARBA00005717"/>
    </source>
</evidence>
<dbReference type="PANTHER" id="PTHR14145:SF1">
    <property type="entry name" value="26S PROTEASOME NON-ATPASE REGULATORY SUBUNIT 6"/>
    <property type="match status" value="1"/>
</dbReference>
<evidence type="ECO:0000313" key="7">
    <source>
        <dbReference type="EMBL" id="KAK3272132.1"/>
    </source>
</evidence>
<dbReference type="Gene3D" id="1.25.40.570">
    <property type="match status" value="1"/>
</dbReference>
<feature type="domain" description="PCI" evidence="6">
    <location>
        <begin position="196"/>
        <end position="364"/>
    </location>
</feature>
<gene>
    <name evidence="7" type="ORF">CYMTET_19555</name>
</gene>
<evidence type="ECO:0000259" key="6">
    <source>
        <dbReference type="PROSITE" id="PS50250"/>
    </source>
</evidence>
<comment type="function">
    <text evidence="1">Acts as a regulatory subunit of the 26S proteasome which is involved in the ATP-dependent degradation of ubiquitinated proteins.</text>
</comment>
<dbReference type="FunFam" id="1.25.40.570:FF:000005">
    <property type="entry name" value="26S proteasome regulatory subunit N7"/>
    <property type="match status" value="1"/>
</dbReference>
<dbReference type="Pfam" id="PF10602">
    <property type="entry name" value="RPN7"/>
    <property type="match status" value="1"/>
</dbReference>
<dbReference type="Proteomes" id="UP001190700">
    <property type="component" value="Unassembled WGS sequence"/>
</dbReference>
<sequence length="392" mass="45178">MDTKMDSAEAEEKVDEGLELAYLLFCLRHPEQPAFDIPAIKEQVLEILTTRAASVFYSKFCEEFDWMVDENKLQEMKSKNEEESKQLEERIVDAEANLGDSEVRDALLAKAEYLVRIGDKEKAIAAFKLTEEKTVAVGQKMDLKFTLLRLGYFHSDLTMVKRDLDETKKMFEEGGDWERKNRLKVYEGLYFMATREFKKAALLFLDSIATFTTYELFPYNTFIFYAVITSITSLDRVTLRSKVVDAPEILTVIEQVPSLSDFLNCLYNCDYLGFFKAFVNIADKVSTDVYLYPHYRYFMRQVRIVAYSQFLESYKSVTAESMALAFGVTPEFLDTELSSFISGGYLNCKIDKVKGIIQTNRPDAKNALYQETIKQGDLLLNRIQKLSKVIDL</sequence>
<dbReference type="SUPFAM" id="SSF46785">
    <property type="entry name" value="Winged helix' DNA-binding domain"/>
    <property type="match status" value="1"/>
</dbReference>
<feature type="coiled-coil region" evidence="5">
    <location>
        <begin position="70"/>
        <end position="104"/>
    </location>
</feature>
<organism evidence="7 8">
    <name type="scientific">Cymbomonas tetramitiformis</name>
    <dbReference type="NCBI Taxonomy" id="36881"/>
    <lineage>
        <taxon>Eukaryota</taxon>
        <taxon>Viridiplantae</taxon>
        <taxon>Chlorophyta</taxon>
        <taxon>Pyramimonadophyceae</taxon>
        <taxon>Pyramimonadales</taxon>
        <taxon>Pyramimonadaceae</taxon>
        <taxon>Cymbomonas</taxon>
    </lineage>
</organism>
<name>A0AAE0L530_9CHLO</name>
<keyword evidence="8" id="KW-1185">Reference proteome</keyword>